<evidence type="ECO:0000313" key="2">
    <source>
        <dbReference type="Proteomes" id="UP001148737"/>
    </source>
</evidence>
<name>A0ACC1QJM0_9HYPO</name>
<dbReference type="Proteomes" id="UP001148737">
    <property type="component" value="Unassembled WGS sequence"/>
</dbReference>
<dbReference type="EMBL" id="JANAKD010001911">
    <property type="protein sequence ID" value="KAJ3475721.1"/>
    <property type="molecule type" value="Genomic_DNA"/>
</dbReference>
<sequence length="640" mass="68901">MAALLPRLASPAILPIPRLPSLAGLAGRLLPTLGLALPGISITIPTLLDDIWEGILRAVPKNKVSHSRKRMRQLANKGLKDVNSLCNCPGCGAPKPSPPAQASIACTNPTNVRHALSATLTHVHHQSQSHGPLAMSKQYLTTHTVDNAHITDIFALASTPKSILSAGGSSTIHVHDTTDPAFPLKQSISNAHKLGCHHLCTSRNGRYAASAGFGGEVKIWALNADTGEWSNTGEITGSSVQAGEVWALALSEDGGYLASTTNDGRINVWDIVDEAKPKIREYETGSAGSGSFGMCVDLSRDGKFTASGHQNGAIYIFDNDTGRILYSLSGLAKPVRAVAFSPGNSRLAAAGDAGIIALYDMKHGEHVGNLTGHSSWITTIDWSDTGEYLLSGSMDGKVKVWSVERSVCVATHSETDKALWAVRWLPKTGRSEMFCTAGANRSLSFYREATGGPAKGQSTISFSNRVTKAVPKDIKNSIVVPTLQKVEAPAEKEPEVEDVVAQPKAEEKPEEVEEQEEEEEEAGVEEVVVPEKTEAEIKAEKMSEAQIGKYWKAIESERIAPRVHQEGVSVHEKVLRYFDVSSQYGPCIGMPRLKRWQRAERLGLNPPIEVLAVLLKEENKGNNSIETAQMDKILNSVVVA</sequence>
<protein>
    <submittedName>
        <fullName evidence="1">Uncharacterized protein</fullName>
    </submittedName>
</protein>
<reference evidence="1" key="1">
    <citation type="submission" date="2022-07" db="EMBL/GenBank/DDBJ databases">
        <title>Genome Sequence of Lecanicillium saksenae.</title>
        <authorList>
            <person name="Buettner E."/>
        </authorList>
    </citation>
    <scope>NUCLEOTIDE SEQUENCE</scope>
    <source>
        <strain evidence="1">VT-O1</strain>
    </source>
</reference>
<proteinExistence type="predicted"/>
<comment type="caution">
    <text evidence="1">The sequence shown here is derived from an EMBL/GenBank/DDBJ whole genome shotgun (WGS) entry which is preliminary data.</text>
</comment>
<evidence type="ECO:0000313" key="1">
    <source>
        <dbReference type="EMBL" id="KAJ3475721.1"/>
    </source>
</evidence>
<accession>A0ACC1QJM0</accession>
<keyword evidence="2" id="KW-1185">Reference proteome</keyword>
<organism evidence="1 2">
    <name type="scientific">Lecanicillium saksenae</name>
    <dbReference type="NCBI Taxonomy" id="468837"/>
    <lineage>
        <taxon>Eukaryota</taxon>
        <taxon>Fungi</taxon>
        <taxon>Dikarya</taxon>
        <taxon>Ascomycota</taxon>
        <taxon>Pezizomycotina</taxon>
        <taxon>Sordariomycetes</taxon>
        <taxon>Hypocreomycetidae</taxon>
        <taxon>Hypocreales</taxon>
        <taxon>Cordycipitaceae</taxon>
        <taxon>Lecanicillium</taxon>
    </lineage>
</organism>
<gene>
    <name evidence="1" type="ORF">NLG97_g9361</name>
</gene>